<comment type="caution">
    <text evidence="1">The sequence shown here is derived from an EMBL/GenBank/DDBJ whole genome shotgun (WGS) entry which is preliminary data.</text>
</comment>
<sequence>MICEQLRSLPMPDLAPAARALAALPQPSTPGGRLLSFVLRAALTALIAWIGIGFLRSGGVAPRVHYLGPE</sequence>
<name>A0ABR3PSK8_9TREE</name>
<protein>
    <submittedName>
        <fullName evidence="1">Uncharacterized protein</fullName>
    </submittedName>
</protein>
<dbReference type="RefSeq" id="XP_069205037.1">
    <property type="nucleotide sequence ID" value="XM_069357100.1"/>
</dbReference>
<accession>A0ABR3PSK8</accession>
<dbReference type="Proteomes" id="UP001565368">
    <property type="component" value="Unassembled WGS sequence"/>
</dbReference>
<reference evidence="1 2" key="1">
    <citation type="submission" date="2023-08" db="EMBL/GenBank/DDBJ databases">
        <title>Annotated Genome Sequence of Vanrija albida AlHP1.</title>
        <authorList>
            <person name="Herzog R."/>
        </authorList>
    </citation>
    <scope>NUCLEOTIDE SEQUENCE [LARGE SCALE GENOMIC DNA]</scope>
    <source>
        <strain evidence="1 2">AlHP1</strain>
    </source>
</reference>
<evidence type="ECO:0000313" key="2">
    <source>
        <dbReference type="Proteomes" id="UP001565368"/>
    </source>
</evidence>
<proteinExistence type="predicted"/>
<dbReference type="GeneID" id="95989759"/>
<gene>
    <name evidence="1" type="ORF">Q8F55_008716</name>
</gene>
<keyword evidence="2" id="KW-1185">Reference proteome</keyword>
<dbReference type="EMBL" id="JBBXJM010000007">
    <property type="protein sequence ID" value="KAL1405093.1"/>
    <property type="molecule type" value="Genomic_DNA"/>
</dbReference>
<evidence type="ECO:0000313" key="1">
    <source>
        <dbReference type="EMBL" id="KAL1405093.1"/>
    </source>
</evidence>
<organism evidence="1 2">
    <name type="scientific">Vanrija albida</name>
    <dbReference type="NCBI Taxonomy" id="181172"/>
    <lineage>
        <taxon>Eukaryota</taxon>
        <taxon>Fungi</taxon>
        <taxon>Dikarya</taxon>
        <taxon>Basidiomycota</taxon>
        <taxon>Agaricomycotina</taxon>
        <taxon>Tremellomycetes</taxon>
        <taxon>Trichosporonales</taxon>
        <taxon>Trichosporonaceae</taxon>
        <taxon>Vanrija</taxon>
    </lineage>
</organism>